<protein>
    <submittedName>
        <fullName evidence="2">Acetyltransferase</fullName>
    </submittedName>
</protein>
<sequence length="97" mass="11438">MEDYDLLTQVLNKDILVCSDLNEKIQSVKKENERLLVELNTNYRSNEEMLSYLEKITQKTIDSSNTIFQPFYSDFVRHIVFGKNIFILLIIMCSLLI</sequence>
<keyword evidence="1" id="KW-0472">Membrane</keyword>
<organism evidence="2 3">
    <name type="scientific">Candidatus Enterococcus lemimoniae</name>
    <dbReference type="NCBI Taxonomy" id="1834167"/>
    <lineage>
        <taxon>Bacteria</taxon>
        <taxon>Bacillati</taxon>
        <taxon>Bacillota</taxon>
        <taxon>Bacilli</taxon>
        <taxon>Lactobacillales</taxon>
        <taxon>Enterococcaceae</taxon>
        <taxon>Enterococcus</taxon>
    </lineage>
</organism>
<proteinExistence type="predicted"/>
<dbReference type="Proteomes" id="UP000195080">
    <property type="component" value="Chromosome"/>
</dbReference>
<feature type="transmembrane region" description="Helical" evidence="1">
    <location>
        <begin position="75"/>
        <end position="96"/>
    </location>
</feature>
<dbReference type="EMBL" id="CP147248">
    <property type="protein sequence ID" value="WYJ86579.1"/>
    <property type="molecule type" value="Genomic_DNA"/>
</dbReference>
<keyword evidence="1" id="KW-0812">Transmembrane</keyword>
<accession>A0ABZ2T8Y2</accession>
<evidence type="ECO:0000256" key="1">
    <source>
        <dbReference type="SAM" id="Phobius"/>
    </source>
</evidence>
<gene>
    <name evidence="2" type="ORF">A5866_001663</name>
</gene>
<reference evidence="2 3" key="2">
    <citation type="submission" date="2024-03" db="EMBL/GenBank/DDBJ databases">
        <title>The Genome Sequence of Enterococcus sp. DIV0727d.</title>
        <authorList>
            <consortium name="The Broad Institute Genomics Platform"/>
            <consortium name="The Broad Institute Microbial Omics Core"/>
            <consortium name="The Broad Institute Genomic Center for Infectious Diseases"/>
            <person name="Earl A."/>
            <person name="Manson A."/>
            <person name="Gilmore M."/>
            <person name="Schwartman J."/>
            <person name="Shea T."/>
            <person name="Abouelleil A."/>
            <person name="Cao P."/>
            <person name="Chapman S."/>
            <person name="Cusick C."/>
            <person name="Young S."/>
            <person name="Neafsey D."/>
            <person name="Nusbaum C."/>
            <person name="Birren B."/>
        </authorList>
    </citation>
    <scope>NUCLEOTIDE SEQUENCE [LARGE SCALE GENOMIC DNA]</scope>
    <source>
        <strain evidence="2 3">12C11_DIV0727</strain>
    </source>
</reference>
<reference evidence="3" key="1">
    <citation type="submission" date="2017-05" db="EMBL/GenBank/DDBJ databases">
        <title>The Genome Sequence of EEnterococcus faecalis 9F2_4866.</title>
        <authorList>
            <consortium name="The Broad Institute Genomics Platform"/>
            <consortium name="The Broad Institute Genomic Center for Infectious Diseases"/>
            <person name="Earl A."/>
            <person name="Manson A."/>
            <person name="Schwartman J."/>
            <person name="Gilmore M."/>
            <person name="Abouelleil A."/>
            <person name="Cao P."/>
            <person name="Chapman S."/>
            <person name="Cusick C."/>
            <person name="Shea T."/>
            <person name="Young S."/>
            <person name="Neafsey D."/>
            <person name="Nusbaum C."/>
            <person name="Birren B."/>
        </authorList>
    </citation>
    <scope>NUCLEOTIDE SEQUENCE [LARGE SCALE GENOMIC DNA]</scope>
    <source>
        <strain evidence="3">12C11_DIV0727</strain>
    </source>
</reference>
<keyword evidence="3" id="KW-1185">Reference proteome</keyword>
<evidence type="ECO:0000313" key="2">
    <source>
        <dbReference type="EMBL" id="WYJ86579.1"/>
    </source>
</evidence>
<keyword evidence="1" id="KW-1133">Transmembrane helix</keyword>
<evidence type="ECO:0000313" key="3">
    <source>
        <dbReference type="Proteomes" id="UP000195080"/>
    </source>
</evidence>
<name>A0ABZ2T8Y2_9ENTE</name>